<dbReference type="InterPro" id="IPR018389">
    <property type="entry name" value="DctP_fam"/>
</dbReference>
<evidence type="ECO:0008006" key="3">
    <source>
        <dbReference type="Google" id="ProtNLM"/>
    </source>
</evidence>
<dbReference type="Pfam" id="PF03480">
    <property type="entry name" value="DctP"/>
    <property type="match status" value="1"/>
</dbReference>
<dbReference type="AlphaFoldDB" id="A0A381VZY4"/>
<evidence type="ECO:0000256" key="1">
    <source>
        <dbReference type="ARBA" id="ARBA00022729"/>
    </source>
</evidence>
<accession>A0A381VZY4</accession>
<organism evidence="2">
    <name type="scientific">marine metagenome</name>
    <dbReference type="NCBI Taxonomy" id="408172"/>
    <lineage>
        <taxon>unclassified sequences</taxon>
        <taxon>metagenomes</taxon>
        <taxon>ecological metagenomes</taxon>
    </lineage>
</organism>
<dbReference type="EMBL" id="UINC01010295">
    <property type="protein sequence ID" value="SVA45855.1"/>
    <property type="molecule type" value="Genomic_DNA"/>
</dbReference>
<gene>
    <name evidence="2" type="ORF">METZ01_LOCUS98709</name>
</gene>
<protein>
    <recommendedName>
        <fullName evidence="3">Transporter</fullName>
    </recommendedName>
</protein>
<dbReference type="NCBIfam" id="NF037995">
    <property type="entry name" value="TRAP_S1"/>
    <property type="match status" value="1"/>
</dbReference>
<dbReference type="InterPro" id="IPR038404">
    <property type="entry name" value="TRAP_DctP_sf"/>
</dbReference>
<dbReference type="PANTHER" id="PTHR33376">
    <property type="match status" value="1"/>
</dbReference>
<dbReference type="CDD" id="cd13602">
    <property type="entry name" value="PBP2_TRAP_BpDctp6_7"/>
    <property type="match status" value="1"/>
</dbReference>
<keyword evidence="1" id="KW-0732">Signal</keyword>
<dbReference type="Gene3D" id="3.40.190.170">
    <property type="entry name" value="Bacterial extracellular solute-binding protein, family 7"/>
    <property type="match status" value="1"/>
</dbReference>
<dbReference type="PANTHER" id="PTHR33376:SF4">
    <property type="entry name" value="SIALIC ACID-BINDING PERIPLASMIC PROTEIN SIAP"/>
    <property type="match status" value="1"/>
</dbReference>
<dbReference type="GO" id="GO:0055085">
    <property type="term" value="P:transmembrane transport"/>
    <property type="evidence" value="ECO:0007669"/>
    <property type="project" value="InterPro"/>
</dbReference>
<proteinExistence type="predicted"/>
<name>A0A381VZY4_9ZZZZ</name>
<sequence length="360" mass="39258">MKRLTAIKTLVAGAITGAMVLGLAASPASAGMKSQEFKVVGTWGFLDHWKEREGPFWNDQLPKLSGGKLTANAKPLTELGLSGYEVMKLMKRGVYDVVHGVTTYVAQDSPAIEGADLAGVIQDLPTYRKANEAYRHILAREFEQKYGAKLLMVYAWPSQQLWCNLGDKSITKFGLDKLKGKKIRTYSKTLGDFIEGVGGTAVTIAFSEVVPALQKGVADCGLTGTLPAYNAKWWQVVTHNIRIRLGYASSFMAMNLKLWNGLDKDTKALFNKELPKLEEAMWVATAANDQKGMDCNASGPCDTKPGGMIPIEPTAADKAKLKSIVENFVLKRWAKRCGTQKCVDEWNATIGKLAGVTASM</sequence>
<reference evidence="2" key="1">
    <citation type="submission" date="2018-05" db="EMBL/GenBank/DDBJ databases">
        <authorList>
            <person name="Lanie J.A."/>
            <person name="Ng W.-L."/>
            <person name="Kazmierczak K.M."/>
            <person name="Andrzejewski T.M."/>
            <person name="Davidsen T.M."/>
            <person name="Wayne K.J."/>
            <person name="Tettelin H."/>
            <person name="Glass J.I."/>
            <person name="Rusch D."/>
            <person name="Podicherti R."/>
            <person name="Tsui H.-C.T."/>
            <person name="Winkler M.E."/>
        </authorList>
    </citation>
    <scope>NUCLEOTIDE SEQUENCE</scope>
</reference>
<evidence type="ECO:0000313" key="2">
    <source>
        <dbReference type="EMBL" id="SVA45855.1"/>
    </source>
</evidence>